<protein>
    <submittedName>
        <fullName evidence="1">Uncharacterized protein</fullName>
    </submittedName>
</protein>
<evidence type="ECO:0000313" key="1">
    <source>
        <dbReference type="EMBL" id="MCP9610877.1"/>
    </source>
</evidence>
<dbReference type="RefSeq" id="WP_255025490.1">
    <property type="nucleotide sequence ID" value="NZ_JANDHW010000002.1"/>
</dbReference>
<reference evidence="1 2" key="1">
    <citation type="submission" date="2022-07" db="EMBL/GenBank/DDBJ databases">
        <title>Fecal culturing of patients with breast cancer.</title>
        <authorList>
            <person name="Teng N.M.Y."/>
            <person name="Kiu R."/>
            <person name="Evans R."/>
            <person name="Baker D.J."/>
            <person name="Zenner C."/>
            <person name="Robinson S.D."/>
            <person name="Hall L.J."/>
        </authorList>
    </citation>
    <scope>NUCLEOTIDE SEQUENCE [LARGE SCALE GENOMIC DNA]</scope>
    <source>
        <strain evidence="1 2">LH1063</strain>
    </source>
</reference>
<accession>A0ABT1ME22</accession>
<organism evidence="1 2">
    <name type="scientific">Coprobacter tertius</name>
    <dbReference type="NCBI Taxonomy" id="2944915"/>
    <lineage>
        <taxon>Bacteria</taxon>
        <taxon>Pseudomonadati</taxon>
        <taxon>Bacteroidota</taxon>
        <taxon>Bacteroidia</taxon>
        <taxon>Bacteroidales</taxon>
        <taxon>Barnesiellaceae</taxon>
        <taxon>Coprobacter</taxon>
    </lineage>
</organism>
<sequence length="300" mass="34361">MKVEDIKFTVPESWKGKNILVMPYMNQSTEKTAANLKVEIDPTAIGKSCGIEYRDSITCVKYNSNYVPKYGGSITLNDYSCWNILLDSNKITLEEQSIIMGVSENEGNLDAIQSYDSEIVTVGAMQKTINPDGYGEFPTQMAEFKDEYPDLFEQLFTNCGWSVEKENDKWRVYYSNKTGQDLKNEIRENCSGLTCGKKIKAIPIEPLINVAKNEVFQSKQIHDFIARLNNRVLKVVPSGYSYSLKDYMKSKLGKATVLDHHINRPAFVATDFGKILDCFFKIQECRIIHQNGRRKKKYFR</sequence>
<dbReference type="EMBL" id="JANDHW010000002">
    <property type="protein sequence ID" value="MCP9610877.1"/>
    <property type="molecule type" value="Genomic_DNA"/>
</dbReference>
<keyword evidence="2" id="KW-1185">Reference proteome</keyword>
<evidence type="ECO:0000313" key="2">
    <source>
        <dbReference type="Proteomes" id="UP001205603"/>
    </source>
</evidence>
<comment type="caution">
    <text evidence="1">The sequence shown here is derived from an EMBL/GenBank/DDBJ whole genome shotgun (WGS) entry which is preliminary data.</text>
</comment>
<gene>
    <name evidence="1" type="ORF">NMU02_02070</name>
</gene>
<name>A0ABT1ME22_9BACT</name>
<dbReference type="Proteomes" id="UP001205603">
    <property type="component" value="Unassembled WGS sequence"/>
</dbReference>
<proteinExistence type="predicted"/>